<organism evidence="1 2">
    <name type="scientific">Flavobacterium columnare</name>
    <dbReference type="NCBI Taxonomy" id="996"/>
    <lineage>
        <taxon>Bacteria</taxon>
        <taxon>Pseudomonadati</taxon>
        <taxon>Bacteroidota</taxon>
        <taxon>Flavobacteriia</taxon>
        <taxon>Flavobacteriales</taxon>
        <taxon>Flavobacteriaceae</taxon>
        <taxon>Flavobacterium</taxon>
    </lineage>
</organism>
<evidence type="ECO:0000313" key="1">
    <source>
        <dbReference type="EMBL" id="SPE77098.1"/>
    </source>
</evidence>
<dbReference type="Proteomes" id="UP000238180">
    <property type="component" value="Unassembled WGS sequence"/>
</dbReference>
<name>A0A2N9P9Q7_9FLAO</name>
<dbReference type="RefSeq" id="WP_105195870.1">
    <property type="nucleotide sequence ID" value="NZ_OLKH01000077.1"/>
</dbReference>
<dbReference type="EMBL" id="OLKH01000077">
    <property type="protein sequence ID" value="SPE77098.1"/>
    <property type="molecule type" value="Genomic_DNA"/>
</dbReference>
<gene>
    <name evidence="1" type="ORF">FLACOL_01088</name>
</gene>
<evidence type="ECO:0000313" key="2">
    <source>
        <dbReference type="Proteomes" id="UP000238180"/>
    </source>
</evidence>
<proteinExistence type="predicted"/>
<protein>
    <submittedName>
        <fullName evidence="1">Uncharacterized protein</fullName>
    </submittedName>
</protein>
<sequence>MTTDKYINDNKTKTFKKGDKVVMHSCIEANYHLHKGKIWTTQTNSYIDRHQDEVVLLECFSGSFLTKYLQLVNL</sequence>
<reference evidence="1 2" key="1">
    <citation type="submission" date="2018-02" db="EMBL/GenBank/DDBJ databases">
        <authorList>
            <person name="Cohen D.B."/>
            <person name="Kent A.D."/>
        </authorList>
    </citation>
    <scope>NUCLEOTIDE SEQUENCE [LARGE SCALE GENOMIC DNA]</scope>
    <source>
        <strain evidence="1">CIP109753</strain>
    </source>
</reference>
<dbReference type="AlphaFoldDB" id="A0A2N9P9Q7"/>
<accession>A0A2N9P9Q7</accession>